<name>A0A0N8W0Q7_9CORY</name>
<keyword evidence="1" id="KW-0812">Transmembrane</keyword>
<keyword evidence="1" id="KW-1133">Transmembrane helix</keyword>
<dbReference type="Pfam" id="PF19803">
    <property type="entry name" value="DUF6286"/>
    <property type="match status" value="1"/>
</dbReference>
<accession>A0A0N8W0Q7</accession>
<feature type="transmembrane region" description="Helical" evidence="1">
    <location>
        <begin position="21"/>
        <end position="45"/>
    </location>
</feature>
<feature type="transmembrane region" description="Helical" evidence="1">
    <location>
        <begin position="70"/>
        <end position="90"/>
    </location>
</feature>
<sequence length="187" mass="20234">MSDKKTPGYGQEPKGSPAARWVSILLGLGLIALAVVAGRELWLYYSDAATDQSLIVPLLDNLSQGSFQEWMIPASIVAIVVGLLLLLIAVKPRKRSYLPLESEVSLWARPVDIARYTTATAKRVPGVTTAFTQVRKNTVKLHATATSGDSTLEQRVHDDVHRNLDPLLGDSMTLKLSIDNTAGGDQA</sequence>
<proteinExistence type="predicted"/>
<keyword evidence="4" id="KW-1185">Reference proteome</keyword>
<reference evidence="3 4" key="1">
    <citation type="submission" date="2015-10" db="EMBL/GenBank/DDBJ databases">
        <title>Corynebacteirum lowii and Corynebacterium oculi species nova, derived from human clinical disease and and emended description of Corynebacterium mastiditis.</title>
        <authorList>
            <person name="Bernard K."/>
            <person name="Pacheco A.L."/>
            <person name="Mcdougall C."/>
            <person name="Burtx T."/>
            <person name="Weibe D."/>
            <person name="Tyler S."/>
            <person name="Olson A.B."/>
            <person name="Cnockaert M."/>
            <person name="Eguchi H."/>
            <person name="Kuwahara T."/>
            <person name="Nakayama-Imaohji H."/>
            <person name="Boudewijins M."/>
            <person name="Van Hoecke F."/>
            <person name="Bernier A.-M."/>
            <person name="Vandamme P."/>
        </authorList>
    </citation>
    <scope>NUCLEOTIDE SEQUENCE [LARGE SCALE GENOMIC DNA]</scope>
    <source>
        <strain evidence="3 4">NML 130206</strain>
    </source>
</reference>
<dbReference type="InterPro" id="IPR046253">
    <property type="entry name" value="DUF6286"/>
</dbReference>
<gene>
    <name evidence="3" type="ORF">Clow_00429</name>
</gene>
<dbReference type="STRING" id="1544413.Clow_00429"/>
<protein>
    <recommendedName>
        <fullName evidence="2">DUF6286 domain-containing protein</fullName>
    </recommendedName>
</protein>
<evidence type="ECO:0000259" key="2">
    <source>
        <dbReference type="Pfam" id="PF19803"/>
    </source>
</evidence>
<dbReference type="OrthoDB" id="5197468at2"/>
<dbReference type="EMBL" id="LKEV01000001">
    <property type="protein sequence ID" value="KQB87370.1"/>
    <property type="molecule type" value="Genomic_DNA"/>
</dbReference>
<dbReference type="Proteomes" id="UP000050488">
    <property type="component" value="Unassembled WGS sequence"/>
</dbReference>
<dbReference type="AlphaFoldDB" id="A0A0N8W0Q7"/>
<organism evidence="3 4">
    <name type="scientific">Corynebacterium lowii</name>
    <dbReference type="NCBI Taxonomy" id="1544413"/>
    <lineage>
        <taxon>Bacteria</taxon>
        <taxon>Bacillati</taxon>
        <taxon>Actinomycetota</taxon>
        <taxon>Actinomycetes</taxon>
        <taxon>Mycobacteriales</taxon>
        <taxon>Corynebacteriaceae</taxon>
        <taxon>Corynebacterium</taxon>
    </lineage>
</organism>
<comment type="caution">
    <text evidence="3">The sequence shown here is derived from an EMBL/GenBank/DDBJ whole genome shotgun (WGS) entry which is preliminary data.</text>
</comment>
<evidence type="ECO:0000313" key="3">
    <source>
        <dbReference type="EMBL" id="KQB87370.1"/>
    </source>
</evidence>
<evidence type="ECO:0000256" key="1">
    <source>
        <dbReference type="SAM" id="Phobius"/>
    </source>
</evidence>
<evidence type="ECO:0000313" key="4">
    <source>
        <dbReference type="Proteomes" id="UP000050488"/>
    </source>
</evidence>
<feature type="domain" description="DUF6286" evidence="2">
    <location>
        <begin position="80"/>
        <end position="166"/>
    </location>
</feature>
<keyword evidence="1" id="KW-0472">Membrane</keyword>
<dbReference type="PATRIC" id="fig|1544413.3.peg.432"/>
<dbReference type="RefSeq" id="WP_055175546.1">
    <property type="nucleotide sequence ID" value="NZ_JAUSQY010000001.1"/>
</dbReference>